<reference evidence="2 3" key="1">
    <citation type="journal article" date="2023" name="Int. J. Syst. Evol. Microbiol.">
        <title>Arthrobacter mangrovi sp. nov., an actinobacterium isolated from the rhizosphere of a mangrove.</title>
        <authorList>
            <person name="Hamada M."/>
            <person name="Saitou S."/>
            <person name="Enomoto N."/>
            <person name="Nanri K."/>
            <person name="Hidaka K."/>
            <person name="Miura T."/>
            <person name="Tamura T."/>
        </authorList>
    </citation>
    <scope>NUCLEOTIDE SEQUENCE [LARGE SCALE GENOMIC DNA]</scope>
    <source>
        <strain evidence="2 3">NBRC 112813</strain>
    </source>
</reference>
<keyword evidence="3" id="KW-1185">Reference proteome</keyword>
<evidence type="ECO:0000256" key="1">
    <source>
        <dbReference type="SAM" id="MobiDB-lite"/>
    </source>
</evidence>
<protein>
    <recommendedName>
        <fullName evidence="4">Phosphodiesterase</fullName>
    </recommendedName>
</protein>
<sequence length="248" mass="26757">MEKDGMEKDMAATAGRVFARAFAAVKTLRPDRPIHPVGLHLRGRLEREGGPFRSGIAWLDTAGNHEAEARLSRSIGFPPGWPDIIGLAVRLTADSAPVDILLASTGMSRAGRYVLRMCRSVGPAALTTMMPYEGTGGPVQLAARTLRPHGRLPADPHGFRDALGGGEWVLGLYHGRPGAPWQRCGTLTLLASAEAADTSMRFDPMQHPIPGAGTYSWTQALREPSYAVARRPPEKESHRPTDQERGGP</sequence>
<organism evidence="2 3">
    <name type="scientific">Arthrobacter mangrovi</name>
    <dbReference type="NCBI Taxonomy" id="2966350"/>
    <lineage>
        <taxon>Bacteria</taxon>
        <taxon>Bacillati</taxon>
        <taxon>Actinomycetota</taxon>
        <taxon>Actinomycetes</taxon>
        <taxon>Micrococcales</taxon>
        <taxon>Micrococcaceae</taxon>
        <taxon>Arthrobacter</taxon>
    </lineage>
</organism>
<feature type="region of interest" description="Disordered" evidence="1">
    <location>
        <begin position="223"/>
        <end position="248"/>
    </location>
</feature>
<comment type="caution">
    <text evidence="2">The sequence shown here is derived from an EMBL/GenBank/DDBJ whole genome shotgun (WGS) entry which is preliminary data.</text>
</comment>
<gene>
    <name evidence="2" type="ORF">AHIS1636_26750</name>
</gene>
<accession>A0ABQ5MWC7</accession>
<dbReference type="EMBL" id="BRVS01000013">
    <property type="protein sequence ID" value="GLB68233.1"/>
    <property type="molecule type" value="Genomic_DNA"/>
</dbReference>
<proteinExistence type="predicted"/>
<evidence type="ECO:0000313" key="3">
    <source>
        <dbReference type="Proteomes" id="UP001209654"/>
    </source>
</evidence>
<feature type="compositionally biased region" description="Basic and acidic residues" evidence="1">
    <location>
        <begin position="231"/>
        <end position="248"/>
    </location>
</feature>
<name>A0ABQ5MWC7_9MICC</name>
<dbReference type="Proteomes" id="UP001209654">
    <property type="component" value="Unassembled WGS sequence"/>
</dbReference>
<evidence type="ECO:0008006" key="4">
    <source>
        <dbReference type="Google" id="ProtNLM"/>
    </source>
</evidence>
<evidence type="ECO:0000313" key="2">
    <source>
        <dbReference type="EMBL" id="GLB68233.1"/>
    </source>
</evidence>